<accession>A0A495A7H0</accession>
<dbReference type="OrthoDB" id="9799036at2"/>
<name>A0A495A7H0_9BACI</name>
<gene>
    <name evidence="3" type="ORF">D8M06_05620</name>
</gene>
<dbReference type="PANTHER" id="PTHR31793">
    <property type="entry name" value="4-HYDROXYBENZOYL-COA THIOESTERASE FAMILY MEMBER"/>
    <property type="match status" value="1"/>
</dbReference>
<dbReference type="Pfam" id="PF13279">
    <property type="entry name" value="4HBT_2"/>
    <property type="match status" value="1"/>
</dbReference>
<dbReference type="SUPFAM" id="SSF54637">
    <property type="entry name" value="Thioesterase/thiol ester dehydrase-isomerase"/>
    <property type="match status" value="1"/>
</dbReference>
<keyword evidence="4" id="KW-1185">Reference proteome</keyword>
<comment type="caution">
    <text evidence="3">The sequence shown here is derived from an EMBL/GenBank/DDBJ whole genome shotgun (WGS) entry which is preliminary data.</text>
</comment>
<evidence type="ECO:0000313" key="4">
    <source>
        <dbReference type="Proteomes" id="UP000269301"/>
    </source>
</evidence>
<dbReference type="GO" id="GO:0047617">
    <property type="term" value="F:fatty acyl-CoA hydrolase activity"/>
    <property type="evidence" value="ECO:0007669"/>
    <property type="project" value="TreeGrafter"/>
</dbReference>
<dbReference type="InterPro" id="IPR050563">
    <property type="entry name" value="4-hydroxybenzoyl-CoA_TE"/>
</dbReference>
<dbReference type="Proteomes" id="UP000269301">
    <property type="component" value="Unassembled WGS sequence"/>
</dbReference>
<dbReference type="PANTHER" id="PTHR31793:SF27">
    <property type="entry name" value="NOVEL THIOESTERASE SUPERFAMILY DOMAIN AND SAPOSIN A-TYPE DOMAIN CONTAINING PROTEIN (0610012H03RIK)"/>
    <property type="match status" value="1"/>
</dbReference>
<proteinExistence type="inferred from homology"/>
<dbReference type="EMBL" id="RBZP01000002">
    <property type="protein sequence ID" value="RKQ35740.1"/>
    <property type="molecule type" value="Genomic_DNA"/>
</dbReference>
<dbReference type="AlphaFoldDB" id="A0A495A7H0"/>
<dbReference type="Gene3D" id="3.10.129.10">
    <property type="entry name" value="Hotdog Thioesterase"/>
    <property type="match status" value="1"/>
</dbReference>
<evidence type="ECO:0000256" key="1">
    <source>
        <dbReference type="ARBA" id="ARBA00005953"/>
    </source>
</evidence>
<evidence type="ECO:0000256" key="2">
    <source>
        <dbReference type="ARBA" id="ARBA00022801"/>
    </source>
</evidence>
<reference evidence="3 4" key="1">
    <citation type="journal article" date="2016" name="Int. J. Syst. Evol. Microbiol.">
        <title>Oceanobacillus halophilus sp. nov., a novel moderately halophilic bacterium from a hypersaline lake.</title>
        <authorList>
            <person name="Amoozegar M.A."/>
            <person name="Bagheri M."/>
            <person name="Makhdoumi A."/>
            <person name="Nikou M.M."/>
            <person name="Fazeli S.A.S."/>
            <person name="Schumann P."/>
            <person name="Sproer C."/>
            <person name="Sanchez-Porro C."/>
            <person name="Ventosa A."/>
        </authorList>
    </citation>
    <scope>NUCLEOTIDE SEQUENCE [LARGE SCALE GENOMIC DNA]</scope>
    <source>
        <strain evidence="3 4">DSM 23996</strain>
    </source>
</reference>
<protein>
    <submittedName>
        <fullName evidence="3">Acyl-CoA thioesterase</fullName>
    </submittedName>
</protein>
<keyword evidence="2" id="KW-0378">Hydrolase</keyword>
<organism evidence="3 4">
    <name type="scientific">Oceanobacillus halophilus</name>
    <dbReference type="NCBI Taxonomy" id="930130"/>
    <lineage>
        <taxon>Bacteria</taxon>
        <taxon>Bacillati</taxon>
        <taxon>Bacillota</taxon>
        <taxon>Bacilli</taxon>
        <taxon>Bacillales</taxon>
        <taxon>Bacillaceae</taxon>
        <taxon>Oceanobacillus</taxon>
    </lineage>
</organism>
<sequence length="135" mass="15450">MPYSHEVEIFVRLCETDAIGHVNNTSHFRYFEEARGKFFNVIYPDRSSSFNLIIASIKCDYKQQAFAGQILTVITNIERIGNKSFTVTQLLKSKDSQAIIAKSELVLVCYDNLKGISIPIPEQLRKNLEIQLSYN</sequence>
<dbReference type="RefSeq" id="WP_121203409.1">
    <property type="nucleotide sequence ID" value="NZ_RBZP01000002.1"/>
</dbReference>
<evidence type="ECO:0000313" key="3">
    <source>
        <dbReference type="EMBL" id="RKQ35740.1"/>
    </source>
</evidence>
<comment type="similarity">
    <text evidence="1">Belongs to the 4-hydroxybenzoyl-CoA thioesterase family.</text>
</comment>
<dbReference type="InterPro" id="IPR029069">
    <property type="entry name" value="HotDog_dom_sf"/>
</dbReference>
<dbReference type="CDD" id="cd00586">
    <property type="entry name" value="4HBT"/>
    <property type="match status" value="1"/>
</dbReference>